<dbReference type="EMBL" id="LXQA010158549">
    <property type="protein sequence ID" value="MCI27303.1"/>
    <property type="molecule type" value="Genomic_DNA"/>
</dbReference>
<protein>
    <submittedName>
        <fullName evidence="1">Uncharacterized protein</fullName>
    </submittedName>
</protein>
<accession>A0A392QSE1</accession>
<evidence type="ECO:0000313" key="2">
    <source>
        <dbReference type="Proteomes" id="UP000265520"/>
    </source>
</evidence>
<sequence length="61" mass="6372">IRRPEDTPSLARGAKASALGAGRAQILGLATGLVAGLITLGATRTHDASPWPRHRRPRAAH</sequence>
<comment type="caution">
    <text evidence="1">The sequence shown here is derived from an EMBL/GenBank/DDBJ whole genome shotgun (WGS) entry which is preliminary data.</text>
</comment>
<name>A0A392QSE1_9FABA</name>
<reference evidence="1 2" key="1">
    <citation type="journal article" date="2018" name="Front. Plant Sci.">
        <title>Red Clover (Trifolium pratense) and Zigzag Clover (T. medium) - A Picture of Genomic Similarities and Differences.</title>
        <authorList>
            <person name="Dluhosova J."/>
            <person name="Istvanek J."/>
            <person name="Nedelnik J."/>
            <person name="Repkova J."/>
        </authorList>
    </citation>
    <scope>NUCLEOTIDE SEQUENCE [LARGE SCALE GENOMIC DNA]</scope>
    <source>
        <strain evidence="2">cv. 10/8</strain>
        <tissue evidence="1">Leaf</tissue>
    </source>
</reference>
<keyword evidence="2" id="KW-1185">Reference proteome</keyword>
<dbReference type="AlphaFoldDB" id="A0A392QSE1"/>
<feature type="non-terminal residue" evidence="1">
    <location>
        <position position="1"/>
    </location>
</feature>
<dbReference type="Proteomes" id="UP000265520">
    <property type="component" value="Unassembled WGS sequence"/>
</dbReference>
<evidence type="ECO:0000313" key="1">
    <source>
        <dbReference type="EMBL" id="MCI27303.1"/>
    </source>
</evidence>
<proteinExistence type="predicted"/>
<organism evidence="1 2">
    <name type="scientific">Trifolium medium</name>
    <dbReference type="NCBI Taxonomy" id="97028"/>
    <lineage>
        <taxon>Eukaryota</taxon>
        <taxon>Viridiplantae</taxon>
        <taxon>Streptophyta</taxon>
        <taxon>Embryophyta</taxon>
        <taxon>Tracheophyta</taxon>
        <taxon>Spermatophyta</taxon>
        <taxon>Magnoliopsida</taxon>
        <taxon>eudicotyledons</taxon>
        <taxon>Gunneridae</taxon>
        <taxon>Pentapetalae</taxon>
        <taxon>rosids</taxon>
        <taxon>fabids</taxon>
        <taxon>Fabales</taxon>
        <taxon>Fabaceae</taxon>
        <taxon>Papilionoideae</taxon>
        <taxon>50 kb inversion clade</taxon>
        <taxon>NPAAA clade</taxon>
        <taxon>Hologalegina</taxon>
        <taxon>IRL clade</taxon>
        <taxon>Trifolieae</taxon>
        <taxon>Trifolium</taxon>
    </lineage>
</organism>